<keyword evidence="1" id="KW-1133">Transmembrane helix</keyword>
<feature type="transmembrane region" description="Helical" evidence="1">
    <location>
        <begin position="275"/>
        <end position="296"/>
    </location>
</feature>
<feature type="transmembrane region" description="Helical" evidence="1">
    <location>
        <begin position="317"/>
        <end position="337"/>
    </location>
</feature>
<dbReference type="AlphaFoldDB" id="A0A5J4VX35"/>
<comment type="caution">
    <text evidence="2">The sequence shown here is derived from an EMBL/GenBank/DDBJ whole genome shotgun (WGS) entry which is preliminary data.</text>
</comment>
<dbReference type="OrthoDB" id="10268124at2759"/>
<evidence type="ECO:0000256" key="1">
    <source>
        <dbReference type="SAM" id="Phobius"/>
    </source>
</evidence>
<dbReference type="EMBL" id="SNRW01004679">
    <property type="protein sequence ID" value="KAA6386716.1"/>
    <property type="molecule type" value="Genomic_DNA"/>
</dbReference>
<keyword evidence="1" id="KW-0812">Transmembrane</keyword>
<accession>A0A5J4VX35</accession>
<proteinExistence type="predicted"/>
<reference evidence="2 3" key="1">
    <citation type="submission" date="2019-03" db="EMBL/GenBank/DDBJ databases">
        <title>Single cell metagenomics reveals metabolic interactions within the superorganism composed of flagellate Streblomastix strix and complex community of Bacteroidetes bacteria on its surface.</title>
        <authorList>
            <person name="Treitli S.C."/>
            <person name="Kolisko M."/>
            <person name="Husnik F."/>
            <person name="Keeling P."/>
            <person name="Hampl V."/>
        </authorList>
    </citation>
    <scope>NUCLEOTIDE SEQUENCE [LARGE SCALE GENOMIC DNA]</scope>
    <source>
        <strain evidence="2">ST1C</strain>
    </source>
</reference>
<sequence length="649" mass="74389">MDYYKLLRFVRYYYFDHPLKIDVNVDQLQILVLLVFVQGIELVKTTLPLYVHAIINHLHIHLGYLKAKKYAIRVLINLYQLIHAFVQEQFIHLSVRVHSFHNKYLILQQGCFYTANYQPDFCTCKSAIHPDNEQRCICDENEDATFNLDDCIETQKHAQVTTLQSVAVVLIMDLSKQENANAHNCIIQMVVHQSNELINIRNFNIYVIMNILKIQMNVFAHQMILHLYLAFVQQLLNPILKIVLLMDTQLILTQQQQNILVTVQKTIIQQNADDILYQKIYIIFQLNSVNVLLVMIHEKVVLVQQHDFAKLMMIYPLLVYVLKTFIKIIAFVLQFIIHQLASATHHQIHLIIQKHVMKFQDMRNYQLVMKKQDMKEVIVIMVIPLKDAFVLKKSKDLIGVPVAQCECCSTGDPRSGLTTPGAGCPEYCIDNIYNGSCACNSDLTDYTECEADNAYPLLIDCNGVHGSSVKPNTCKCIDGYTPTGCTCSKDAESLEGVPPEQYKCLDEDGPRAGTTCPVTDECEELILEPNDRECFYSANYKPDSCQCTSDVHPDNEQICAKRLKFVQEEHLLLHFLLVALHLFALPKNNQSQVVNAQILKIIMDIPNHNVKQTLHQLILKIALKNMDNLYVQTHANAIKITHHCDAIVI</sequence>
<keyword evidence="1" id="KW-0472">Membrane</keyword>
<evidence type="ECO:0000313" key="3">
    <source>
        <dbReference type="Proteomes" id="UP000324800"/>
    </source>
</evidence>
<gene>
    <name evidence="2" type="ORF">EZS28_017756</name>
</gene>
<name>A0A5J4VX35_9EUKA</name>
<evidence type="ECO:0000313" key="2">
    <source>
        <dbReference type="EMBL" id="KAA6386716.1"/>
    </source>
</evidence>
<protein>
    <submittedName>
        <fullName evidence="2">Uncharacterized protein</fullName>
    </submittedName>
</protein>
<dbReference type="Proteomes" id="UP000324800">
    <property type="component" value="Unassembled WGS sequence"/>
</dbReference>
<organism evidence="2 3">
    <name type="scientific">Streblomastix strix</name>
    <dbReference type="NCBI Taxonomy" id="222440"/>
    <lineage>
        <taxon>Eukaryota</taxon>
        <taxon>Metamonada</taxon>
        <taxon>Preaxostyla</taxon>
        <taxon>Oxymonadida</taxon>
        <taxon>Streblomastigidae</taxon>
        <taxon>Streblomastix</taxon>
    </lineage>
</organism>